<evidence type="ECO:0000313" key="1">
    <source>
        <dbReference type="EMBL" id="EER08210.1"/>
    </source>
</evidence>
<dbReference type="OrthoDB" id="2421327at2759"/>
<evidence type="ECO:0000313" key="2">
    <source>
        <dbReference type="Proteomes" id="UP000007800"/>
    </source>
</evidence>
<organism evidence="2">
    <name type="scientific">Perkinsus marinus (strain ATCC 50983 / TXsc)</name>
    <dbReference type="NCBI Taxonomy" id="423536"/>
    <lineage>
        <taxon>Eukaryota</taxon>
        <taxon>Sar</taxon>
        <taxon>Alveolata</taxon>
        <taxon>Perkinsozoa</taxon>
        <taxon>Perkinsea</taxon>
        <taxon>Perkinsida</taxon>
        <taxon>Perkinsidae</taxon>
        <taxon>Perkinsus</taxon>
    </lineage>
</organism>
<protein>
    <submittedName>
        <fullName evidence="1">Uncharacterized protein</fullName>
    </submittedName>
</protein>
<dbReference type="AlphaFoldDB" id="C5L4Z0"/>
<reference evidence="1 2" key="1">
    <citation type="submission" date="2008-07" db="EMBL/GenBank/DDBJ databases">
        <authorList>
            <person name="El-Sayed N."/>
            <person name="Caler E."/>
            <person name="Inman J."/>
            <person name="Amedeo P."/>
            <person name="Hass B."/>
            <person name="Wortman J."/>
        </authorList>
    </citation>
    <scope>NUCLEOTIDE SEQUENCE [LARGE SCALE GENOMIC DNA]</scope>
    <source>
        <strain evidence="2">ATCC 50983 / TXsc</strain>
    </source>
</reference>
<keyword evidence="2" id="KW-1185">Reference proteome</keyword>
<gene>
    <name evidence="1" type="ORF">Pmar_PMAR013121</name>
</gene>
<dbReference type="RefSeq" id="XP_002776394.1">
    <property type="nucleotide sequence ID" value="XM_002776348.1"/>
</dbReference>
<proteinExistence type="predicted"/>
<name>C5L4Z0_PERM5</name>
<feature type="non-terminal residue" evidence="1">
    <location>
        <position position="108"/>
    </location>
</feature>
<dbReference type="InParanoid" id="C5L4Z0"/>
<dbReference type="GeneID" id="9064390"/>
<accession>C5L4Z0</accession>
<dbReference type="Proteomes" id="UP000007800">
    <property type="component" value="Unassembled WGS sequence"/>
</dbReference>
<dbReference type="EMBL" id="GG679185">
    <property type="protein sequence ID" value="EER08210.1"/>
    <property type="molecule type" value="Genomic_DNA"/>
</dbReference>
<sequence length="108" mass="11972">MSLKAVTASAYRASKEIDLVFRGPPTEWPTTKQKEEFERWAEMEGGDEIWIGARISLRGPPSIPLQSEDILVLPGMGATDLASRIEGLVRDDKDVRITGMDADVRRAT</sequence>